<sequence length="308" mass="35162">MAKAPVGKLIVPRYGERRVPQASMPDVKAWAVDAKAEDVPVRLRMKPEFHEELSAVYPELPEADDLIRGGGFLHGRPMKDTGIEIETCGGSKRPATLYRVIHAGQPYGGIKARGYGIVQIKPFYFQILVQKHLNWGCRNPSPFISVTDNLEKVKIVAAVYEARGFSAIQILEFNTIGPEWNNEEHRLWNVRDLVDKFDTAVLKRRKYLEQEFLVENSIPPESIIRRSPWELMRNTLDPDGFSRKRMKSIIRNSNANRQKRAHEAKEAEATGMNDEDNTTGSIRDEVENDVVVKKRQGARRVTDFKLRV</sequence>
<accession>A0ACC0CQ83</accession>
<evidence type="ECO:0000313" key="2">
    <source>
        <dbReference type="Proteomes" id="UP001497680"/>
    </source>
</evidence>
<keyword evidence="2" id="KW-1185">Reference proteome</keyword>
<dbReference type="EMBL" id="MU394369">
    <property type="protein sequence ID" value="KAI6082521.1"/>
    <property type="molecule type" value="Genomic_DNA"/>
</dbReference>
<gene>
    <name evidence="1" type="ORF">F4821DRAFT_272400</name>
</gene>
<dbReference type="Proteomes" id="UP001497680">
    <property type="component" value="Unassembled WGS sequence"/>
</dbReference>
<evidence type="ECO:0000313" key="1">
    <source>
        <dbReference type="EMBL" id="KAI6082521.1"/>
    </source>
</evidence>
<proteinExistence type="predicted"/>
<reference evidence="1 2" key="1">
    <citation type="journal article" date="2022" name="New Phytol.">
        <title>Ecological generalism drives hyperdiversity of secondary metabolite gene clusters in xylarialean endophytes.</title>
        <authorList>
            <person name="Franco M.E.E."/>
            <person name="Wisecaver J.H."/>
            <person name="Arnold A.E."/>
            <person name="Ju Y.M."/>
            <person name="Slot J.C."/>
            <person name="Ahrendt S."/>
            <person name="Moore L.P."/>
            <person name="Eastman K.E."/>
            <person name="Scott K."/>
            <person name="Konkel Z."/>
            <person name="Mondo S.J."/>
            <person name="Kuo A."/>
            <person name="Hayes R.D."/>
            <person name="Haridas S."/>
            <person name="Andreopoulos B."/>
            <person name="Riley R."/>
            <person name="LaButti K."/>
            <person name="Pangilinan J."/>
            <person name="Lipzen A."/>
            <person name="Amirebrahimi M."/>
            <person name="Yan J."/>
            <person name="Adam C."/>
            <person name="Keymanesh K."/>
            <person name="Ng V."/>
            <person name="Louie K."/>
            <person name="Northen T."/>
            <person name="Drula E."/>
            <person name="Henrissat B."/>
            <person name="Hsieh H.M."/>
            <person name="Youens-Clark K."/>
            <person name="Lutzoni F."/>
            <person name="Miadlikowska J."/>
            <person name="Eastwood D.C."/>
            <person name="Hamelin R.C."/>
            <person name="Grigoriev I.V."/>
            <person name="U'Ren J.M."/>
        </authorList>
    </citation>
    <scope>NUCLEOTIDE SEQUENCE [LARGE SCALE GENOMIC DNA]</scope>
    <source>
        <strain evidence="1 2">ER1909</strain>
    </source>
</reference>
<name>A0ACC0CQ83_9PEZI</name>
<comment type="caution">
    <text evidence="1">The sequence shown here is derived from an EMBL/GenBank/DDBJ whole genome shotgun (WGS) entry which is preliminary data.</text>
</comment>
<organism evidence="1 2">
    <name type="scientific">Hypoxylon rubiginosum</name>
    <dbReference type="NCBI Taxonomy" id="110542"/>
    <lineage>
        <taxon>Eukaryota</taxon>
        <taxon>Fungi</taxon>
        <taxon>Dikarya</taxon>
        <taxon>Ascomycota</taxon>
        <taxon>Pezizomycotina</taxon>
        <taxon>Sordariomycetes</taxon>
        <taxon>Xylariomycetidae</taxon>
        <taxon>Xylariales</taxon>
        <taxon>Hypoxylaceae</taxon>
        <taxon>Hypoxylon</taxon>
    </lineage>
</organism>
<protein>
    <submittedName>
        <fullName evidence="1">Uncharacterized protein</fullName>
    </submittedName>
</protein>